<sequence>MNNLDEFIEVPGYGLKRKDLRPWWNNVTQEPDKEILTIDKLEDNLVFPSPHDKKFAYDIRKAIGRLEGCHFKVEHYINRIIYAIRNDHFPQSNQYESAQLNKDWVRKWKPILEYLEKWSELIPEESFSNLEFINGVKTEKINDILGEKTSLKVWQVNFITENIRELLELWFTKQDSFNKTHGQQKRINEKIQHKYEKLNSEFWEKTRELAIPIDEINHFISLQELLDTWEYIVCISNPNFMNDLLAILGTVGGKAIYVHQTCGFYLDSLKVLIRSLSTKLQKYIENINDKTFGYDELMELLGEKTPIKYWLVASLEKTVRFWI</sequence>
<dbReference type="AlphaFoldDB" id="A0A0F9SDT3"/>
<protein>
    <submittedName>
        <fullName evidence="1">Uncharacterized protein</fullName>
    </submittedName>
</protein>
<dbReference type="EMBL" id="LAZR01002059">
    <property type="protein sequence ID" value="KKN35161.1"/>
    <property type="molecule type" value="Genomic_DNA"/>
</dbReference>
<evidence type="ECO:0000313" key="1">
    <source>
        <dbReference type="EMBL" id="KKN35161.1"/>
    </source>
</evidence>
<accession>A0A0F9SDT3</accession>
<gene>
    <name evidence="1" type="ORF">LCGC14_0786550</name>
</gene>
<reference evidence="1" key="1">
    <citation type="journal article" date="2015" name="Nature">
        <title>Complex archaea that bridge the gap between prokaryotes and eukaryotes.</title>
        <authorList>
            <person name="Spang A."/>
            <person name="Saw J.H."/>
            <person name="Jorgensen S.L."/>
            <person name="Zaremba-Niedzwiedzka K."/>
            <person name="Martijn J."/>
            <person name="Lind A.E."/>
            <person name="van Eijk R."/>
            <person name="Schleper C."/>
            <person name="Guy L."/>
            <person name="Ettema T.J."/>
        </authorList>
    </citation>
    <scope>NUCLEOTIDE SEQUENCE</scope>
</reference>
<name>A0A0F9SDT3_9ZZZZ</name>
<organism evidence="1">
    <name type="scientific">marine sediment metagenome</name>
    <dbReference type="NCBI Taxonomy" id="412755"/>
    <lineage>
        <taxon>unclassified sequences</taxon>
        <taxon>metagenomes</taxon>
        <taxon>ecological metagenomes</taxon>
    </lineage>
</organism>
<comment type="caution">
    <text evidence="1">The sequence shown here is derived from an EMBL/GenBank/DDBJ whole genome shotgun (WGS) entry which is preliminary data.</text>
</comment>
<proteinExistence type="predicted"/>